<evidence type="ECO:0000256" key="1">
    <source>
        <dbReference type="SAM" id="MobiDB-lite"/>
    </source>
</evidence>
<feature type="compositionally biased region" description="Polar residues" evidence="1">
    <location>
        <begin position="386"/>
        <end position="398"/>
    </location>
</feature>
<sequence length="426" mass="47281">MFVVLCNAARESKHSQHSGGDLTTSKLQHVHIDGLSALSLTQLSGERRLGIEIHQCEINGLANQPRPRSICCELVQLDTSWRVKSPNGSSIKQHSFCASISPSQSPYHTSILLLEPAMSEPNPCTGHGIYFSGIFRIDETLTEEQKFKVEFRSFATNIVCSGDEPDDTVDYEIRATGFSNQDFMLHPGHLYFLRGSFFPTNTCDTYNDELFFEGFDRAVIGTAESYSESLANKLGITGIGRVLDVEFYVEDHMQYLKRHASEPDKITLYAVVQHCDYHPETKEATSMTVEYRVPPFKHLAGSPQIVKKGRECQFHGYVKDFNEETNRYIVIVNKVAPTSGHLESAGRKKAVKTCALRFSSRPVNTPFKSPATASASSSSIPFPGSDQTPASIASSGEQPKQPPKKRARAQPKRNATKVIAPESEEI</sequence>
<proteinExistence type="predicted"/>
<dbReference type="AlphaFoldDB" id="F4RFR2"/>
<dbReference type="EMBL" id="GL883099">
    <property type="protein sequence ID" value="EGG08854.1"/>
    <property type="molecule type" value="Genomic_DNA"/>
</dbReference>
<dbReference type="InParanoid" id="F4RFR2"/>
<feature type="compositionally biased region" description="Low complexity" evidence="1">
    <location>
        <begin position="369"/>
        <end position="385"/>
    </location>
</feature>
<dbReference type="HOGENOM" id="CLU_052203_1_1_1"/>
<gene>
    <name evidence="2" type="ORF">MELLADRAFT_84435</name>
</gene>
<dbReference type="OrthoDB" id="2516518at2759"/>
<organism evidence="3">
    <name type="scientific">Melampsora larici-populina (strain 98AG31 / pathotype 3-4-7)</name>
    <name type="common">Poplar leaf rust fungus</name>
    <dbReference type="NCBI Taxonomy" id="747676"/>
    <lineage>
        <taxon>Eukaryota</taxon>
        <taxon>Fungi</taxon>
        <taxon>Dikarya</taxon>
        <taxon>Basidiomycota</taxon>
        <taxon>Pucciniomycotina</taxon>
        <taxon>Pucciniomycetes</taxon>
        <taxon>Pucciniales</taxon>
        <taxon>Melampsoraceae</taxon>
        <taxon>Melampsora</taxon>
    </lineage>
</organism>
<name>F4RFR2_MELLP</name>
<reference evidence="3" key="1">
    <citation type="journal article" date="2011" name="Proc. Natl. Acad. Sci. U.S.A.">
        <title>Obligate biotrophy features unraveled by the genomic analysis of rust fungi.</title>
        <authorList>
            <person name="Duplessis S."/>
            <person name="Cuomo C.A."/>
            <person name="Lin Y.-C."/>
            <person name="Aerts A."/>
            <person name="Tisserant E."/>
            <person name="Veneault-Fourrey C."/>
            <person name="Joly D.L."/>
            <person name="Hacquard S."/>
            <person name="Amselem J."/>
            <person name="Cantarel B.L."/>
            <person name="Chiu R."/>
            <person name="Coutinho P.M."/>
            <person name="Feau N."/>
            <person name="Field M."/>
            <person name="Frey P."/>
            <person name="Gelhaye E."/>
            <person name="Goldberg J."/>
            <person name="Grabherr M.G."/>
            <person name="Kodira C.D."/>
            <person name="Kohler A."/>
            <person name="Kuees U."/>
            <person name="Lindquist E.A."/>
            <person name="Lucas S.M."/>
            <person name="Mago R."/>
            <person name="Mauceli E."/>
            <person name="Morin E."/>
            <person name="Murat C."/>
            <person name="Pangilinan J.L."/>
            <person name="Park R."/>
            <person name="Pearson M."/>
            <person name="Quesneville H."/>
            <person name="Rouhier N."/>
            <person name="Sakthikumar S."/>
            <person name="Salamov A.A."/>
            <person name="Schmutz J."/>
            <person name="Selles B."/>
            <person name="Shapiro H."/>
            <person name="Tanguay P."/>
            <person name="Tuskan G.A."/>
            <person name="Henrissat B."/>
            <person name="Van de Peer Y."/>
            <person name="Rouze P."/>
            <person name="Ellis J.G."/>
            <person name="Dodds P.N."/>
            <person name="Schein J.E."/>
            <person name="Zhong S."/>
            <person name="Hamelin R.C."/>
            <person name="Grigoriev I.V."/>
            <person name="Szabo L.J."/>
            <person name="Martin F."/>
        </authorList>
    </citation>
    <scope>NUCLEOTIDE SEQUENCE [LARGE SCALE GENOMIC DNA]</scope>
    <source>
        <strain evidence="3">98AG31 / pathotype 3-4-7</strain>
    </source>
</reference>
<protein>
    <submittedName>
        <fullName evidence="2">Uncharacterized protein</fullName>
    </submittedName>
</protein>
<keyword evidence="3" id="KW-1185">Reference proteome</keyword>
<dbReference type="RefSeq" id="XP_007407828.1">
    <property type="nucleotide sequence ID" value="XM_007407766.1"/>
</dbReference>
<dbReference type="VEuPathDB" id="FungiDB:MELLADRAFT_84435"/>
<dbReference type="GeneID" id="18933476"/>
<dbReference type="Proteomes" id="UP000001072">
    <property type="component" value="Unassembled WGS sequence"/>
</dbReference>
<accession>F4RFR2</accession>
<feature type="region of interest" description="Disordered" evidence="1">
    <location>
        <begin position="365"/>
        <end position="426"/>
    </location>
</feature>
<feature type="compositionally biased region" description="Basic residues" evidence="1">
    <location>
        <begin position="402"/>
        <end position="415"/>
    </location>
</feature>
<evidence type="ECO:0000313" key="2">
    <source>
        <dbReference type="EMBL" id="EGG08854.1"/>
    </source>
</evidence>
<dbReference type="KEGG" id="mlr:MELLADRAFT_84435"/>
<evidence type="ECO:0000313" key="3">
    <source>
        <dbReference type="Proteomes" id="UP000001072"/>
    </source>
</evidence>